<evidence type="ECO:0000256" key="1">
    <source>
        <dbReference type="SAM" id="MobiDB-lite"/>
    </source>
</evidence>
<dbReference type="EMBL" id="CAADFU010000042">
    <property type="protein sequence ID" value="VFK44699.1"/>
    <property type="molecule type" value="Genomic_DNA"/>
</dbReference>
<proteinExistence type="predicted"/>
<gene>
    <name evidence="3" type="ORF">BECKSD772E_GA0070983_104220</name>
    <name evidence="2" type="ORF">BECKSD772F_GA0070984_104219</name>
</gene>
<dbReference type="EMBL" id="CAADFR010000042">
    <property type="protein sequence ID" value="VFK39530.1"/>
    <property type="molecule type" value="Genomic_DNA"/>
</dbReference>
<protein>
    <submittedName>
        <fullName evidence="3">Uncharacterized protein</fullName>
    </submittedName>
</protein>
<accession>A0A450YTA3</accession>
<reference evidence="3" key="1">
    <citation type="submission" date="2019-02" db="EMBL/GenBank/DDBJ databases">
        <authorList>
            <person name="Gruber-Vodicka R. H."/>
            <person name="Seah K. B. B."/>
        </authorList>
    </citation>
    <scope>NUCLEOTIDE SEQUENCE</scope>
    <source>
        <strain evidence="3">BECK_S1320</strain>
        <strain evidence="2">BECK_S1321</strain>
    </source>
</reference>
<dbReference type="AlphaFoldDB" id="A0A450YTA3"/>
<evidence type="ECO:0000313" key="3">
    <source>
        <dbReference type="EMBL" id="VFK44699.1"/>
    </source>
</evidence>
<feature type="compositionally biased region" description="Basic residues" evidence="1">
    <location>
        <begin position="1"/>
        <end position="15"/>
    </location>
</feature>
<sequence>MEVRNPGKRARTGKRPGREHSRMLRAKLQTGGVPCAGLGFFGIFIFPKHEQVYRHENDTETETIEQIHEFPAATSTMAFSIRSKDECYRWIGQISICNSPATINSAARMILAQLGTRFIASRIFANFGCGSSALCNFSSKIDITARCHFSEKCAIFHRAGTLFSGEKQRYAIPLQQSIAPREWFLVGLPTRKQPETAGKKGFALIPSPESFLSERKT</sequence>
<evidence type="ECO:0000313" key="2">
    <source>
        <dbReference type="EMBL" id="VFK39530.1"/>
    </source>
</evidence>
<name>A0A450YTA3_9GAMM</name>
<organism evidence="3">
    <name type="scientific">Candidatus Kentrum sp. SD</name>
    <dbReference type="NCBI Taxonomy" id="2126332"/>
    <lineage>
        <taxon>Bacteria</taxon>
        <taxon>Pseudomonadati</taxon>
        <taxon>Pseudomonadota</taxon>
        <taxon>Gammaproteobacteria</taxon>
        <taxon>Candidatus Kentrum</taxon>
    </lineage>
</organism>
<feature type="region of interest" description="Disordered" evidence="1">
    <location>
        <begin position="1"/>
        <end position="20"/>
    </location>
</feature>